<organism evidence="24 25">
    <name type="scientific">Phellinidium pouzarii</name>
    <dbReference type="NCBI Taxonomy" id="167371"/>
    <lineage>
        <taxon>Eukaryota</taxon>
        <taxon>Fungi</taxon>
        <taxon>Dikarya</taxon>
        <taxon>Basidiomycota</taxon>
        <taxon>Agaricomycotina</taxon>
        <taxon>Agaricomycetes</taxon>
        <taxon>Hymenochaetales</taxon>
        <taxon>Hymenochaetaceae</taxon>
        <taxon>Phellinidium</taxon>
    </lineage>
</organism>
<dbReference type="GO" id="GO:0003723">
    <property type="term" value="F:RNA binding"/>
    <property type="evidence" value="ECO:0007669"/>
    <property type="project" value="UniProtKB-KW"/>
</dbReference>
<dbReference type="Pfam" id="PF00665">
    <property type="entry name" value="rve"/>
    <property type="match status" value="1"/>
</dbReference>
<gene>
    <name evidence="24" type="ORF">EW145_g7601</name>
</gene>
<evidence type="ECO:0000256" key="16">
    <source>
        <dbReference type="ARBA" id="ARBA00022932"/>
    </source>
</evidence>
<accession>A0A4S4KH96</accession>
<evidence type="ECO:0000256" key="10">
    <source>
        <dbReference type="ARBA" id="ARBA00022801"/>
    </source>
</evidence>
<dbReference type="Pfam" id="PF14223">
    <property type="entry name" value="Retrotran_gag_2"/>
    <property type="match status" value="1"/>
</dbReference>
<dbReference type="InterPro" id="IPR057670">
    <property type="entry name" value="SH3_retrovirus"/>
</dbReference>
<dbReference type="GO" id="GO:0006508">
    <property type="term" value="P:proteolysis"/>
    <property type="evidence" value="ECO:0007669"/>
    <property type="project" value="UniProtKB-KW"/>
</dbReference>
<dbReference type="Pfam" id="PF07727">
    <property type="entry name" value="RVT_2"/>
    <property type="match status" value="1"/>
</dbReference>
<dbReference type="GO" id="GO:0006310">
    <property type="term" value="P:DNA recombination"/>
    <property type="evidence" value="ECO:0007669"/>
    <property type="project" value="UniProtKB-KW"/>
</dbReference>
<evidence type="ECO:0000256" key="3">
    <source>
        <dbReference type="ARBA" id="ARBA00022612"/>
    </source>
</evidence>
<keyword evidence="12" id="KW-0460">Magnesium</keyword>
<dbReference type="EMBL" id="SGPK01000797">
    <property type="protein sequence ID" value="THG97513.1"/>
    <property type="molecule type" value="Genomic_DNA"/>
</dbReference>
<evidence type="ECO:0000256" key="21">
    <source>
        <dbReference type="ARBA" id="ARBA00049244"/>
    </source>
</evidence>
<dbReference type="Pfam" id="PF22936">
    <property type="entry name" value="Pol_BBD"/>
    <property type="match status" value="1"/>
</dbReference>
<keyword evidence="7" id="KW-0479">Metal-binding</keyword>
<keyword evidence="4" id="KW-0645">Protease</keyword>
<evidence type="ECO:0000256" key="4">
    <source>
        <dbReference type="ARBA" id="ARBA00022670"/>
    </source>
</evidence>
<keyword evidence="8" id="KW-0547">Nucleotide-binding</keyword>
<dbReference type="InterPro" id="IPR054722">
    <property type="entry name" value="PolX-like_BBD"/>
</dbReference>
<dbReference type="PROSITE" id="PS50994">
    <property type="entry name" value="INTEGRASE"/>
    <property type="match status" value="1"/>
</dbReference>
<keyword evidence="13" id="KW-0694">RNA-binding</keyword>
<keyword evidence="10" id="KW-0378">Hydrolase</keyword>
<evidence type="ECO:0000256" key="9">
    <source>
        <dbReference type="ARBA" id="ARBA00022759"/>
    </source>
</evidence>
<evidence type="ECO:0000256" key="22">
    <source>
        <dbReference type="SAM" id="MobiDB-lite"/>
    </source>
</evidence>
<dbReference type="InterPro" id="IPR012337">
    <property type="entry name" value="RNaseH-like_sf"/>
</dbReference>
<dbReference type="GO" id="GO:0003964">
    <property type="term" value="F:RNA-directed DNA polymerase activity"/>
    <property type="evidence" value="ECO:0007669"/>
    <property type="project" value="UniProtKB-KW"/>
</dbReference>
<comment type="catalytic activity">
    <reaction evidence="20">
        <text>DNA(n) + a 2'-deoxyribonucleoside 5'-triphosphate = DNA(n+1) + diphosphate</text>
        <dbReference type="Rhea" id="RHEA:22508"/>
        <dbReference type="Rhea" id="RHEA-COMP:17339"/>
        <dbReference type="Rhea" id="RHEA-COMP:17340"/>
        <dbReference type="ChEBI" id="CHEBI:33019"/>
        <dbReference type="ChEBI" id="CHEBI:61560"/>
        <dbReference type="ChEBI" id="CHEBI:173112"/>
        <dbReference type="EC" id="2.7.7.49"/>
    </reaction>
</comment>
<evidence type="ECO:0000256" key="14">
    <source>
        <dbReference type="ARBA" id="ARBA00022908"/>
    </source>
</evidence>
<dbReference type="Pfam" id="PF13976">
    <property type="entry name" value="gag_pre-integrs"/>
    <property type="match status" value="1"/>
</dbReference>
<feature type="region of interest" description="Disordered" evidence="22">
    <location>
        <begin position="310"/>
        <end position="349"/>
    </location>
</feature>
<keyword evidence="2" id="KW-0815">Transposition</keyword>
<keyword evidence="15" id="KW-0695">RNA-directed DNA polymerase</keyword>
<dbReference type="GO" id="GO:0008233">
    <property type="term" value="F:peptidase activity"/>
    <property type="evidence" value="ECO:0007669"/>
    <property type="project" value="UniProtKB-KW"/>
</dbReference>
<dbReference type="GO" id="GO:0032196">
    <property type="term" value="P:transposition"/>
    <property type="evidence" value="ECO:0007669"/>
    <property type="project" value="UniProtKB-KW"/>
</dbReference>
<evidence type="ECO:0000256" key="12">
    <source>
        <dbReference type="ARBA" id="ARBA00022842"/>
    </source>
</evidence>
<evidence type="ECO:0000256" key="8">
    <source>
        <dbReference type="ARBA" id="ARBA00022741"/>
    </source>
</evidence>
<feature type="compositionally biased region" description="Basic and acidic residues" evidence="22">
    <location>
        <begin position="310"/>
        <end position="338"/>
    </location>
</feature>
<evidence type="ECO:0000256" key="18">
    <source>
        <dbReference type="ARBA" id="ARBA00023172"/>
    </source>
</evidence>
<evidence type="ECO:0000256" key="17">
    <source>
        <dbReference type="ARBA" id="ARBA00023113"/>
    </source>
</evidence>
<dbReference type="GO" id="GO:0005634">
    <property type="term" value="C:nucleus"/>
    <property type="evidence" value="ECO:0007669"/>
    <property type="project" value="UniProtKB-ARBA"/>
</dbReference>
<dbReference type="AlphaFoldDB" id="A0A4S4KH96"/>
<evidence type="ECO:0000256" key="6">
    <source>
        <dbReference type="ARBA" id="ARBA00022722"/>
    </source>
</evidence>
<dbReference type="Proteomes" id="UP000308199">
    <property type="component" value="Unassembled WGS sequence"/>
</dbReference>
<evidence type="ECO:0000256" key="5">
    <source>
        <dbReference type="ARBA" id="ARBA00022695"/>
    </source>
</evidence>
<evidence type="ECO:0000256" key="1">
    <source>
        <dbReference type="ARBA" id="ARBA00002180"/>
    </source>
</evidence>
<evidence type="ECO:0000256" key="15">
    <source>
        <dbReference type="ARBA" id="ARBA00022918"/>
    </source>
</evidence>
<keyword evidence="16" id="KW-0808">Transferase</keyword>
<feature type="domain" description="Integrase catalytic" evidence="23">
    <location>
        <begin position="555"/>
        <end position="732"/>
    </location>
</feature>
<dbReference type="PANTHER" id="PTHR42648">
    <property type="entry name" value="TRANSPOSASE, PUTATIVE-RELATED"/>
    <property type="match status" value="1"/>
</dbReference>
<keyword evidence="25" id="KW-1185">Reference proteome</keyword>
<evidence type="ECO:0000256" key="13">
    <source>
        <dbReference type="ARBA" id="ARBA00022884"/>
    </source>
</evidence>
<evidence type="ECO:0000256" key="7">
    <source>
        <dbReference type="ARBA" id="ARBA00022723"/>
    </source>
</evidence>
<dbReference type="SUPFAM" id="SSF53098">
    <property type="entry name" value="Ribonuclease H-like"/>
    <property type="match status" value="1"/>
</dbReference>
<dbReference type="InterPro" id="IPR001584">
    <property type="entry name" value="Integrase_cat-core"/>
</dbReference>
<evidence type="ECO:0000256" key="11">
    <source>
        <dbReference type="ARBA" id="ARBA00022840"/>
    </source>
</evidence>
<keyword evidence="9" id="KW-0255">Endonuclease</keyword>
<keyword evidence="19" id="KW-0511">Multifunctional enzyme</keyword>
<dbReference type="GO" id="GO:0046872">
    <property type="term" value="F:metal ion binding"/>
    <property type="evidence" value="ECO:0007669"/>
    <property type="project" value="UniProtKB-KW"/>
</dbReference>
<name>A0A4S4KH96_9AGAM</name>
<keyword evidence="16" id="KW-0239">DNA-directed DNA polymerase</keyword>
<keyword evidence="17" id="KW-0917">Virion maturation</keyword>
<keyword evidence="11" id="KW-0067">ATP-binding</keyword>
<keyword evidence="3" id="KW-1188">Viral release from host cell</keyword>
<evidence type="ECO:0000259" key="23">
    <source>
        <dbReference type="PROSITE" id="PS50994"/>
    </source>
</evidence>
<sequence length="968" mass="109313">MQTRSNASLINSFNSVLHPDNNLFFVPYQTYHCQQVRHTLLNRYNNKRQHPLRVDQALQDLQYLFPSATIHARNKLDMSVDVTKTFANVPKFTEDGSNYTIFSTRITLAIRVAKGSFALTRVPDPARQDEVEKDEQLLNAIVSLLPDKVFRKFLKKDKTFVMLEALKAHYDIKSMASVAITEAHLFMIECKNDKHFDKTLDEIEQTKERLDDLGHAINDASYISAIVKAMPKAFQSIVDSSTNAIDTYNLINPAAPRRLTPTMLLTALHEGHSKHNLLNPKEDQVEAADVVMVVDKVAEAVEVKEVTKARDQANEATTDAKGKEEDKKKKDDKSKDAKPQQQQQQAQSAFIEEITDETAWSAQMDQHICIDTFDSGASLHLTPEKDRLLNVRSCDPVSICAANGSTFQANLEGELNLVIPNGNNRSVIPLRNVKYAPAMHSTLISILKLDADGYKVLIGNNRLTILSPSGKFLGSIEHFNDIYATHWHGHCASLADTAFSAEKLSLSDIHRNLGHVNYGYLQKMIRDGKLVGMALNETRSEEEECVPCVLAKIWHTPIPHQRQSELATAFGNHFHMDIWGPAKVCTSGHGLYALTIVDDATRWLQMSAMQRKSDLFARYVAWQTFLKMNFGITIKQLQSDNDGAFLSSKFKLYLESMGTEQRLTVHDTPQQNGVAERMHGMIFNAIRANMNNSALPTWLWGECLGYVTFIYNRTPNATLNYRSPYEAQFGQIPDLSDIYQFGQPCVVHLEMAPKLGDRGTMCRWLGPDEKSNGHHIYHPTQHKISIERNIVMLKPQTPNVQEEKECVDIGPDSENVEKLRQQTNLPSGLELMDEDPDDQPAEEEANEVNHVEAMLASGGDPLDDPTMISQLGKRADGDYWWSAMHEEVRVLEKHGTWEYAYPPQNSNIIESKFVFRTKRNADGSIKKYKARLVARGFTQVDGVDYYSDDTFTPVTWLSSVLLGLHYTL</sequence>
<keyword evidence="14" id="KW-0229">DNA integration</keyword>
<evidence type="ECO:0000313" key="24">
    <source>
        <dbReference type="EMBL" id="THG97513.1"/>
    </source>
</evidence>
<comment type="catalytic activity">
    <reaction evidence="21">
        <text>DNA(n) + a 2'-deoxyribonucleoside 5'-triphosphate = DNA(n+1) + diphosphate</text>
        <dbReference type="Rhea" id="RHEA:22508"/>
        <dbReference type="Rhea" id="RHEA-COMP:17339"/>
        <dbReference type="Rhea" id="RHEA-COMP:17340"/>
        <dbReference type="ChEBI" id="CHEBI:33019"/>
        <dbReference type="ChEBI" id="CHEBI:61560"/>
        <dbReference type="ChEBI" id="CHEBI:173112"/>
        <dbReference type="EC" id="2.7.7.7"/>
    </reaction>
</comment>
<dbReference type="InterPro" id="IPR036397">
    <property type="entry name" value="RNaseH_sf"/>
</dbReference>
<reference evidence="24 25" key="1">
    <citation type="submission" date="2019-02" db="EMBL/GenBank/DDBJ databases">
        <title>Genome sequencing of the rare red list fungi Phellinidium pouzarii.</title>
        <authorList>
            <person name="Buettner E."/>
            <person name="Kellner H."/>
        </authorList>
    </citation>
    <scope>NUCLEOTIDE SEQUENCE [LARGE SCALE GENOMIC DNA]</scope>
    <source>
        <strain evidence="24 25">DSM 108285</strain>
    </source>
</reference>
<keyword evidence="18" id="KW-0233">DNA recombination</keyword>
<dbReference type="GO" id="GO:0015074">
    <property type="term" value="P:DNA integration"/>
    <property type="evidence" value="ECO:0007669"/>
    <property type="project" value="UniProtKB-KW"/>
</dbReference>
<dbReference type="Gene3D" id="3.30.420.10">
    <property type="entry name" value="Ribonuclease H-like superfamily/Ribonuclease H"/>
    <property type="match status" value="1"/>
</dbReference>
<protein>
    <recommendedName>
        <fullName evidence="23">Integrase catalytic domain-containing protein</fullName>
    </recommendedName>
</protein>
<evidence type="ECO:0000313" key="25">
    <source>
        <dbReference type="Proteomes" id="UP000308199"/>
    </source>
</evidence>
<comment type="caution">
    <text evidence="24">The sequence shown here is derived from an EMBL/GenBank/DDBJ whole genome shotgun (WGS) entry which is preliminary data.</text>
</comment>
<dbReference type="OrthoDB" id="2776596at2759"/>
<dbReference type="InterPro" id="IPR013103">
    <property type="entry name" value="RVT_2"/>
</dbReference>
<feature type="compositionally biased region" description="Low complexity" evidence="22">
    <location>
        <begin position="339"/>
        <end position="349"/>
    </location>
</feature>
<dbReference type="GO" id="GO:0004519">
    <property type="term" value="F:endonuclease activity"/>
    <property type="evidence" value="ECO:0007669"/>
    <property type="project" value="UniProtKB-KW"/>
</dbReference>
<dbReference type="GO" id="GO:0003887">
    <property type="term" value="F:DNA-directed DNA polymerase activity"/>
    <property type="evidence" value="ECO:0007669"/>
    <property type="project" value="UniProtKB-KW"/>
</dbReference>
<evidence type="ECO:0000256" key="20">
    <source>
        <dbReference type="ARBA" id="ARBA00048173"/>
    </source>
</evidence>
<comment type="function">
    <text evidence="1">The aspartyl protease (PR) mediates the proteolytic cleavages of the Gag and Gag-Pol polyproteins after assembly of the VLP.</text>
</comment>
<dbReference type="GO" id="GO:0005524">
    <property type="term" value="F:ATP binding"/>
    <property type="evidence" value="ECO:0007669"/>
    <property type="project" value="UniProtKB-KW"/>
</dbReference>
<evidence type="ECO:0000256" key="19">
    <source>
        <dbReference type="ARBA" id="ARBA00023268"/>
    </source>
</evidence>
<dbReference type="InterPro" id="IPR039537">
    <property type="entry name" value="Retrotran_Ty1/copia-like"/>
</dbReference>
<dbReference type="PANTHER" id="PTHR42648:SF11">
    <property type="entry name" value="TRANSPOSON TY4-P GAG-POL POLYPROTEIN"/>
    <property type="match status" value="1"/>
</dbReference>
<dbReference type="InterPro" id="IPR025724">
    <property type="entry name" value="GAG-pre-integrase_dom"/>
</dbReference>
<keyword evidence="6" id="KW-0540">Nuclease</keyword>
<keyword evidence="5" id="KW-0548">Nucleotidyltransferase</keyword>
<dbReference type="Pfam" id="PF25597">
    <property type="entry name" value="SH3_retrovirus"/>
    <property type="match status" value="1"/>
</dbReference>
<proteinExistence type="predicted"/>
<evidence type="ECO:0000256" key="2">
    <source>
        <dbReference type="ARBA" id="ARBA00022578"/>
    </source>
</evidence>